<evidence type="ECO:0000256" key="4">
    <source>
        <dbReference type="ARBA" id="ARBA00022553"/>
    </source>
</evidence>
<dbReference type="SUPFAM" id="SSF47384">
    <property type="entry name" value="Homodimeric domain of signal transducing histidine kinase"/>
    <property type="match status" value="1"/>
</dbReference>
<evidence type="ECO:0000313" key="14">
    <source>
        <dbReference type="Proteomes" id="UP000704762"/>
    </source>
</evidence>
<comment type="subcellular location">
    <subcellularLocation>
        <location evidence="2">Cell membrane</location>
    </subcellularLocation>
</comment>
<dbReference type="Gene3D" id="3.30.565.10">
    <property type="entry name" value="Histidine kinase-like ATPase, C-terminal domain"/>
    <property type="match status" value="1"/>
</dbReference>
<organism evidence="13 14">
    <name type="scientific">Microlunatus panaciterrae</name>
    <dbReference type="NCBI Taxonomy" id="400768"/>
    <lineage>
        <taxon>Bacteria</taxon>
        <taxon>Bacillati</taxon>
        <taxon>Actinomycetota</taxon>
        <taxon>Actinomycetes</taxon>
        <taxon>Propionibacteriales</taxon>
        <taxon>Propionibacteriaceae</taxon>
        <taxon>Microlunatus</taxon>
    </lineage>
</organism>
<dbReference type="EC" id="2.7.13.3" evidence="3"/>
<dbReference type="InterPro" id="IPR004358">
    <property type="entry name" value="Sig_transdc_His_kin-like_C"/>
</dbReference>
<evidence type="ECO:0000256" key="9">
    <source>
        <dbReference type="ARBA" id="ARBA00023012"/>
    </source>
</evidence>
<evidence type="ECO:0000256" key="3">
    <source>
        <dbReference type="ARBA" id="ARBA00012438"/>
    </source>
</evidence>
<dbReference type="PRINTS" id="PR00344">
    <property type="entry name" value="BCTRLSENSOR"/>
</dbReference>
<dbReference type="PANTHER" id="PTHR45436:SF5">
    <property type="entry name" value="SENSOR HISTIDINE KINASE TRCS"/>
    <property type="match status" value="1"/>
</dbReference>
<dbReference type="SUPFAM" id="SSF55874">
    <property type="entry name" value="ATPase domain of HSP90 chaperone/DNA topoisomerase II/histidine kinase"/>
    <property type="match status" value="1"/>
</dbReference>
<dbReference type="SMART" id="SM00387">
    <property type="entry name" value="HATPase_c"/>
    <property type="match status" value="1"/>
</dbReference>
<keyword evidence="6 11" id="KW-0812">Transmembrane</keyword>
<keyword evidence="10 11" id="KW-0472">Membrane</keyword>
<evidence type="ECO:0000256" key="8">
    <source>
        <dbReference type="ARBA" id="ARBA00022989"/>
    </source>
</evidence>
<evidence type="ECO:0000256" key="6">
    <source>
        <dbReference type="ARBA" id="ARBA00022692"/>
    </source>
</evidence>
<evidence type="ECO:0000256" key="5">
    <source>
        <dbReference type="ARBA" id="ARBA00022679"/>
    </source>
</evidence>
<dbReference type="GO" id="GO:0016301">
    <property type="term" value="F:kinase activity"/>
    <property type="evidence" value="ECO:0007669"/>
    <property type="project" value="UniProtKB-KW"/>
</dbReference>
<dbReference type="CDD" id="cd00082">
    <property type="entry name" value="HisKA"/>
    <property type="match status" value="1"/>
</dbReference>
<proteinExistence type="predicted"/>
<evidence type="ECO:0000256" key="10">
    <source>
        <dbReference type="ARBA" id="ARBA00023136"/>
    </source>
</evidence>
<dbReference type="InterPro" id="IPR036097">
    <property type="entry name" value="HisK_dim/P_sf"/>
</dbReference>
<dbReference type="CDD" id="cd00075">
    <property type="entry name" value="HATPase"/>
    <property type="match status" value="1"/>
</dbReference>
<keyword evidence="9" id="KW-0902">Two-component regulatory system</keyword>
<dbReference type="InterPro" id="IPR003594">
    <property type="entry name" value="HATPase_dom"/>
</dbReference>
<keyword evidence="4" id="KW-0597">Phosphoprotein</keyword>
<keyword evidence="7 13" id="KW-0418">Kinase</keyword>
<keyword evidence="14" id="KW-1185">Reference proteome</keyword>
<dbReference type="InterPro" id="IPR005467">
    <property type="entry name" value="His_kinase_dom"/>
</dbReference>
<dbReference type="Pfam" id="PF00512">
    <property type="entry name" value="HisKA"/>
    <property type="match status" value="1"/>
</dbReference>
<dbReference type="PROSITE" id="PS50109">
    <property type="entry name" value="HIS_KIN"/>
    <property type="match status" value="1"/>
</dbReference>
<dbReference type="Gene3D" id="1.10.287.130">
    <property type="match status" value="1"/>
</dbReference>
<evidence type="ECO:0000256" key="11">
    <source>
        <dbReference type="SAM" id="Phobius"/>
    </source>
</evidence>
<evidence type="ECO:0000313" key="13">
    <source>
        <dbReference type="EMBL" id="MBM7797665.1"/>
    </source>
</evidence>
<comment type="caution">
    <text evidence="13">The sequence shown here is derived from an EMBL/GenBank/DDBJ whole genome shotgun (WGS) entry which is preliminary data.</text>
</comment>
<name>A0ABS2RF90_9ACTN</name>
<evidence type="ECO:0000256" key="7">
    <source>
        <dbReference type="ARBA" id="ARBA00022777"/>
    </source>
</evidence>
<evidence type="ECO:0000259" key="12">
    <source>
        <dbReference type="PROSITE" id="PS50109"/>
    </source>
</evidence>
<evidence type="ECO:0000256" key="2">
    <source>
        <dbReference type="ARBA" id="ARBA00004236"/>
    </source>
</evidence>
<dbReference type="InterPro" id="IPR036890">
    <property type="entry name" value="HATPase_C_sf"/>
</dbReference>
<keyword evidence="8 11" id="KW-1133">Transmembrane helix</keyword>
<feature type="transmembrane region" description="Helical" evidence="11">
    <location>
        <begin position="21"/>
        <end position="41"/>
    </location>
</feature>
<gene>
    <name evidence="13" type="ORF">JOE57_000586</name>
</gene>
<reference evidence="13 14" key="1">
    <citation type="submission" date="2021-01" db="EMBL/GenBank/DDBJ databases">
        <title>Sequencing the genomes of 1000 actinobacteria strains.</title>
        <authorList>
            <person name="Klenk H.-P."/>
        </authorList>
    </citation>
    <scope>NUCLEOTIDE SEQUENCE [LARGE SCALE GENOMIC DNA]</scope>
    <source>
        <strain evidence="13 14">DSM 18662</strain>
    </source>
</reference>
<sequence length="415" mass="44376">MSDRRREPELRRAAWRVGSQTALLVILTLAVVAVLVFFTVVRSQHEQVGRTLDNAIAALHEGSDQDRDGDVSSSPGVQLAVLTTAGVRSSAGVPDGLPDLTVMRAVLATGHTDRRDVQLASGRYALLTKRRGTTVVQAMLSLHEQREEQLRILESFGLASVAGLLLATAAGFWLAGRAVRPMAEALALQRRFVADASHELRTPLTLLSTRAQLLRRRIRSAGRTDDALLRDVDGIVADTKALTDILEELLLAADTRAEVPRVTVDVAALVAAVVAAAAAEADRRGVQLTLRSDEPVRLSAGAPTALKRAVTALIDNALTHAKGQVRVTVTRLATEVVISVRDDGPGLDEDSVPQMFARFASDRREPAAASGRRHYGLGLALVSEVAARHGGRVLAENVPGPQTGADVRLILPSRR</sequence>
<dbReference type="InterPro" id="IPR050428">
    <property type="entry name" value="TCS_sensor_his_kinase"/>
</dbReference>
<accession>A0ABS2RF90</accession>
<comment type="catalytic activity">
    <reaction evidence="1">
        <text>ATP + protein L-histidine = ADP + protein N-phospho-L-histidine.</text>
        <dbReference type="EC" id="2.7.13.3"/>
    </reaction>
</comment>
<evidence type="ECO:0000256" key="1">
    <source>
        <dbReference type="ARBA" id="ARBA00000085"/>
    </source>
</evidence>
<protein>
    <recommendedName>
        <fullName evidence="3">histidine kinase</fullName>
        <ecNumber evidence="3">2.7.13.3</ecNumber>
    </recommendedName>
</protein>
<dbReference type="Proteomes" id="UP000704762">
    <property type="component" value="Unassembled WGS sequence"/>
</dbReference>
<dbReference type="SMART" id="SM00388">
    <property type="entry name" value="HisKA"/>
    <property type="match status" value="1"/>
</dbReference>
<dbReference type="PANTHER" id="PTHR45436">
    <property type="entry name" value="SENSOR HISTIDINE KINASE YKOH"/>
    <property type="match status" value="1"/>
</dbReference>
<dbReference type="RefSeq" id="WP_204916314.1">
    <property type="nucleotide sequence ID" value="NZ_BAAAQP010000011.1"/>
</dbReference>
<dbReference type="EMBL" id="JAFBCF010000001">
    <property type="protein sequence ID" value="MBM7797665.1"/>
    <property type="molecule type" value="Genomic_DNA"/>
</dbReference>
<keyword evidence="5" id="KW-0808">Transferase</keyword>
<dbReference type="Pfam" id="PF02518">
    <property type="entry name" value="HATPase_c"/>
    <property type="match status" value="1"/>
</dbReference>
<feature type="domain" description="Histidine kinase" evidence="12">
    <location>
        <begin position="195"/>
        <end position="415"/>
    </location>
</feature>
<dbReference type="InterPro" id="IPR003661">
    <property type="entry name" value="HisK_dim/P_dom"/>
</dbReference>